<sequence length="202" mass="20111">MAIASKVALAMASSAVGAAMLAGGSFALFTSNATNTGNTFAAGTVIVDATNGGQPAFTSTSYNFQNMAPGDSGTVNLTVKNTGTLSEWVVIPSSGIATSGAIFASSGTNSVTETSANNMPLVLKPNANMTAGSSGYLLAPGSSTTIAINYSLPLDANNFYQGQTGTATITVEAVQARNNSVDSSKNPVSSPYTGAVGPSSWS</sequence>
<accession>A0A117SXZ3</accession>
<reference evidence="3 4" key="1">
    <citation type="submission" date="2015-12" db="EMBL/GenBank/DDBJ databases">
        <title>Draft genome sequence of Acidibacillus ferrooxidans ITV001, isolated from a chalcopyrite acid mine drainage site in Brazil.</title>
        <authorList>
            <person name="Dall'Agnol H."/>
            <person name="Nancucheo I."/>
            <person name="Johnson B."/>
            <person name="Oliveira R."/>
            <person name="Leite L."/>
            <person name="Pylro V."/>
            <person name="Nunes G.L."/>
            <person name="Tzotzos G."/>
            <person name="Fernandes G.R."/>
            <person name="Dutra J."/>
            <person name="Orellana S.C."/>
            <person name="Oliveira G."/>
        </authorList>
    </citation>
    <scope>NUCLEOTIDE SEQUENCE [LARGE SCALE GENOMIC DNA]</scope>
    <source>
        <strain evidence="4">ITV01</strain>
    </source>
</reference>
<evidence type="ECO:0000256" key="2">
    <source>
        <dbReference type="SAM" id="SignalP"/>
    </source>
</evidence>
<feature type="chain" id="PRO_5007156482" evidence="2">
    <location>
        <begin position="28"/>
        <end position="202"/>
    </location>
</feature>
<dbReference type="Pfam" id="PF12389">
    <property type="entry name" value="Peptidase_M73"/>
    <property type="match status" value="1"/>
</dbReference>
<keyword evidence="2" id="KW-0732">Signal</keyword>
<evidence type="ECO:0000256" key="1">
    <source>
        <dbReference type="SAM" id="MobiDB-lite"/>
    </source>
</evidence>
<feature type="compositionally biased region" description="Polar residues" evidence="1">
    <location>
        <begin position="178"/>
        <end position="192"/>
    </location>
</feature>
<organism evidence="3 4">
    <name type="scientific">Ferroacidibacillus organovorans</name>
    <dbReference type="NCBI Taxonomy" id="1765683"/>
    <lineage>
        <taxon>Bacteria</taxon>
        <taxon>Bacillati</taxon>
        <taxon>Bacillota</taxon>
        <taxon>Bacilli</taxon>
        <taxon>Bacillales</taxon>
        <taxon>Alicyclobacillaceae</taxon>
        <taxon>Ferroacidibacillus</taxon>
    </lineage>
</organism>
<feature type="region of interest" description="Disordered" evidence="1">
    <location>
        <begin position="178"/>
        <end position="202"/>
    </location>
</feature>
<dbReference type="InterPro" id="IPR023833">
    <property type="entry name" value="Signal_pept_SipW-depend-type"/>
</dbReference>
<protein>
    <submittedName>
        <fullName evidence="3">Uncharacterized protein</fullName>
    </submittedName>
</protein>
<dbReference type="InterPro" id="IPR022121">
    <property type="entry name" value="Peptidase_M73_camelysin"/>
</dbReference>
<dbReference type="NCBIfam" id="TIGR04088">
    <property type="entry name" value="cognate_SipW"/>
    <property type="match status" value="1"/>
</dbReference>
<evidence type="ECO:0000313" key="3">
    <source>
        <dbReference type="EMBL" id="KUO96048.1"/>
    </source>
</evidence>
<comment type="caution">
    <text evidence="3">The sequence shown here is derived from an EMBL/GenBank/DDBJ whole genome shotgun (WGS) entry which is preliminary data.</text>
</comment>
<dbReference type="EMBL" id="LPVJ01000029">
    <property type="protein sequence ID" value="KUO96048.1"/>
    <property type="molecule type" value="Genomic_DNA"/>
</dbReference>
<feature type="signal peptide" evidence="2">
    <location>
        <begin position="1"/>
        <end position="27"/>
    </location>
</feature>
<evidence type="ECO:0000313" key="4">
    <source>
        <dbReference type="Proteomes" id="UP000053557"/>
    </source>
</evidence>
<keyword evidence="4" id="KW-1185">Reference proteome</keyword>
<name>A0A117SXZ3_9BACL</name>
<dbReference type="AlphaFoldDB" id="A0A117SXZ3"/>
<dbReference type="Proteomes" id="UP000053557">
    <property type="component" value="Unassembled WGS sequence"/>
</dbReference>
<proteinExistence type="predicted"/>
<dbReference type="RefSeq" id="WP_067715007.1">
    <property type="nucleotide sequence ID" value="NZ_LPVJ01000029.1"/>
</dbReference>
<dbReference type="OrthoDB" id="2381098at2"/>
<gene>
    <name evidence="3" type="ORF">ATW55_01370</name>
</gene>